<dbReference type="Proteomes" id="UP000828048">
    <property type="component" value="Chromosome 1"/>
</dbReference>
<keyword evidence="2" id="KW-1185">Reference proteome</keyword>
<protein>
    <submittedName>
        <fullName evidence="1">Uncharacterized protein</fullName>
    </submittedName>
</protein>
<accession>A0ACB7XNN6</accession>
<proteinExistence type="predicted"/>
<dbReference type="EMBL" id="CM037151">
    <property type="protein sequence ID" value="KAH7842488.1"/>
    <property type="molecule type" value="Genomic_DNA"/>
</dbReference>
<organism evidence="1 2">
    <name type="scientific">Vaccinium darrowii</name>
    <dbReference type="NCBI Taxonomy" id="229202"/>
    <lineage>
        <taxon>Eukaryota</taxon>
        <taxon>Viridiplantae</taxon>
        <taxon>Streptophyta</taxon>
        <taxon>Embryophyta</taxon>
        <taxon>Tracheophyta</taxon>
        <taxon>Spermatophyta</taxon>
        <taxon>Magnoliopsida</taxon>
        <taxon>eudicotyledons</taxon>
        <taxon>Gunneridae</taxon>
        <taxon>Pentapetalae</taxon>
        <taxon>asterids</taxon>
        <taxon>Ericales</taxon>
        <taxon>Ericaceae</taxon>
        <taxon>Vaccinioideae</taxon>
        <taxon>Vaccinieae</taxon>
        <taxon>Vaccinium</taxon>
    </lineage>
</organism>
<gene>
    <name evidence="1" type="ORF">Vadar_005890</name>
</gene>
<evidence type="ECO:0000313" key="1">
    <source>
        <dbReference type="EMBL" id="KAH7842488.1"/>
    </source>
</evidence>
<evidence type="ECO:0000313" key="2">
    <source>
        <dbReference type="Proteomes" id="UP000828048"/>
    </source>
</evidence>
<reference evidence="1 2" key="1">
    <citation type="journal article" date="2021" name="Hortic Res">
        <title>High-quality reference genome and annotation aids understanding of berry development for evergreen blueberry (Vaccinium darrowii).</title>
        <authorList>
            <person name="Yu J."/>
            <person name="Hulse-Kemp A.M."/>
            <person name="Babiker E."/>
            <person name="Staton M."/>
        </authorList>
    </citation>
    <scope>NUCLEOTIDE SEQUENCE [LARGE SCALE GENOMIC DNA]</scope>
    <source>
        <strain evidence="2">cv. NJ 8807/NJ 8810</strain>
        <tissue evidence="1">Young leaf</tissue>
    </source>
</reference>
<sequence>MASNHSLPFLFFLVFVSIVPRFTVATPAQENGYHGKKINEIAEVLVNRGYTFMSMMLQETLASLVPSENTSVTIFCPTDEAFANLKYYTQPPLSLLQYHIVPMILNRESLVSTLPSESKVDTLLRGHPLVLTTTHNNQSASLNEVEITDWEIYNDGEVLIHGVEDFFDPAVQILLYPKYDNDGGVQAKNDTNGTEFDGGEIAKKNDTNNTSSNSTISKDHHVTREATEAQVLGAKIIKISALVATLILLASVIAAAFVIFFAFSAAFVNFFAFSAAKSFAIETKDTFTSLRKV</sequence>
<comment type="caution">
    <text evidence="1">The sequence shown here is derived from an EMBL/GenBank/DDBJ whole genome shotgun (WGS) entry which is preliminary data.</text>
</comment>
<name>A0ACB7XNN6_9ERIC</name>